<dbReference type="InterPro" id="IPR052172">
    <property type="entry name" value="UxaA_altronate/galactarate_dh"/>
</dbReference>
<sequence length="226" mass="24335">MKFYGYPRPDGKVGARNYVALIPATGCVNAVVFHIEKMIRGTKAISHDQGCLHPPADTEQVTRTLISLGKNPNIGAALVIGLGCEMVQAEEVYEGIKESGKPVDMVVMHELGGMFETINKGAKIATDMVVEITGINREEFGLGKLVFGTKCGSSDTTSGLSSNLVTGEVCRLMTNNGGTFIQGEICDIMGGEYALKKLSVDQAQGEKILDLVRDLYERGMKGEFRP</sequence>
<dbReference type="PANTHER" id="PTHR30536">
    <property type="entry name" value="ALTRONATE/GALACTARATE DEHYDRATASE"/>
    <property type="match status" value="1"/>
</dbReference>
<feature type="domain" description="D-galactarate/Altronate dehydratase C-terminal" evidence="4">
    <location>
        <begin position="144"/>
        <end position="217"/>
    </location>
</feature>
<evidence type="ECO:0000256" key="2">
    <source>
        <dbReference type="ARBA" id="ARBA00023239"/>
    </source>
</evidence>
<protein>
    <submittedName>
        <fullName evidence="5">Uncharacterized protein</fullName>
    </submittedName>
</protein>
<dbReference type="PANTHER" id="PTHR30536:SF5">
    <property type="entry name" value="ALTRONATE DEHYDRATASE"/>
    <property type="match status" value="1"/>
</dbReference>
<dbReference type="GO" id="GO:0019698">
    <property type="term" value="P:D-galacturonate catabolic process"/>
    <property type="evidence" value="ECO:0007669"/>
    <property type="project" value="TreeGrafter"/>
</dbReference>
<dbReference type="AlphaFoldDB" id="X1IF32"/>
<evidence type="ECO:0000259" key="3">
    <source>
        <dbReference type="Pfam" id="PF04295"/>
    </source>
</evidence>
<dbReference type="InterPro" id="IPR007392">
    <property type="entry name" value="GD_AH_second"/>
</dbReference>
<name>X1IF32_9ZZZZ</name>
<accession>X1IF32</accession>
<comment type="caution">
    <text evidence="5">The sequence shown here is derived from an EMBL/GenBank/DDBJ whole genome shotgun (WGS) entry which is preliminary data.</text>
</comment>
<feature type="non-terminal residue" evidence="5">
    <location>
        <position position="226"/>
    </location>
</feature>
<feature type="domain" description="D-galactarate/Altronate dehydratase second" evidence="3">
    <location>
        <begin position="5"/>
        <end position="131"/>
    </location>
</feature>
<organism evidence="5">
    <name type="scientific">marine sediment metagenome</name>
    <dbReference type="NCBI Taxonomy" id="412755"/>
    <lineage>
        <taxon>unclassified sequences</taxon>
        <taxon>metagenomes</taxon>
        <taxon>ecological metagenomes</taxon>
    </lineage>
</organism>
<dbReference type="GO" id="GO:0016829">
    <property type="term" value="F:lyase activity"/>
    <property type="evidence" value="ECO:0007669"/>
    <property type="project" value="UniProtKB-KW"/>
</dbReference>
<keyword evidence="2" id="KW-0456">Lyase</keyword>
<reference evidence="5" key="1">
    <citation type="journal article" date="2014" name="Front. Microbiol.">
        <title>High frequency of phylogenetically diverse reductive dehalogenase-homologous genes in deep subseafloor sedimentary metagenomes.</title>
        <authorList>
            <person name="Kawai M."/>
            <person name="Futagami T."/>
            <person name="Toyoda A."/>
            <person name="Takaki Y."/>
            <person name="Nishi S."/>
            <person name="Hori S."/>
            <person name="Arai W."/>
            <person name="Tsubouchi T."/>
            <person name="Morono Y."/>
            <person name="Uchiyama I."/>
            <person name="Ito T."/>
            <person name="Fujiyama A."/>
            <person name="Inagaki F."/>
            <person name="Takami H."/>
        </authorList>
    </citation>
    <scope>NUCLEOTIDE SEQUENCE</scope>
    <source>
        <strain evidence="5">Expedition CK06-06</strain>
    </source>
</reference>
<evidence type="ECO:0000256" key="1">
    <source>
        <dbReference type="ARBA" id="ARBA00010986"/>
    </source>
</evidence>
<dbReference type="Pfam" id="PF20629">
    <property type="entry name" value="GD_AH_C"/>
    <property type="match status" value="1"/>
</dbReference>
<evidence type="ECO:0000259" key="4">
    <source>
        <dbReference type="Pfam" id="PF20629"/>
    </source>
</evidence>
<comment type="similarity">
    <text evidence="1">Belongs to the UxaA family.</text>
</comment>
<dbReference type="Pfam" id="PF04295">
    <property type="entry name" value="GD_AH_second"/>
    <property type="match status" value="1"/>
</dbReference>
<evidence type="ECO:0000313" key="5">
    <source>
        <dbReference type="EMBL" id="GAH56173.1"/>
    </source>
</evidence>
<proteinExistence type="inferred from homology"/>
<dbReference type="InterPro" id="IPR048332">
    <property type="entry name" value="GD_AH_C"/>
</dbReference>
<dbReference type="EMBL" id="BARU01022383">
    <property type="protein sequence ID" value="GAH56173.1"/>
    <property type="molecule type" value="Genomic_DNA"/>
</dbReference>
<gene>
    <name evidence="5" type="ORF">S03H2_36469</name>
</gene>